<keyword evidence="1" id="KW-0472">Membrane</keyword>
<keyword evidence="1" id="KW-1133">Transmembrane helix</keyword>
<evidence type="ECO:0000256" key="1">
    <source>
        <dbReference type="SAM" id="Phobius"/>
    </source>
</evidence>
<feature type="transmembrane region" description="Helical" evidence="1">
    <location>
        <begin position="15"/>
        <end position="35"/>
    </location>
</feature>
<organism evidence="2 3">
    <name type="scientific">Dinoroseobacter phage vB_DshS-R5C</name>
    <dbReference type="NCBI Taxonomy" id="1965368"/>
    <lineage>
        <taxon>Viruses</taxon>
        <taxon>Duplodnaviria</taxon>
        <taxon>Heunggongvirae</taxon>
        <taxon>Uroviricota</taxon>
        <taxon>Caudoviricetes</taxon>
        <taxon>Nanhaivirus</taxon>
        <taxon>Nanhaivirus D5C</taxon>
    </lineage>
</organism>
<keyword evidence="3" id="KW-1185">Reference proteome</keyword>
<proteinExistence type="predicted"/>
<evidence type="ECO:0000313" key="3">
    <source>
        <dbReference type="Proteomes" id="UP000224401"/>
    </source>
</evidence>
<sequence>MTDIDPNDLLLRRSIKWRVAAGWVMVIILVWRYLIHPGASTLLVFNGGDPLPELPPIEWTDVLAIIGLPVGGAFADRMTDD</sequence>
<accession>A0A1V0DY49</accession>
<reference evidence="2 3" key="1">
    <citation type="submission" date="2017-02" db="EMBL/GenBank/DDBJ databases">
        <title>A novel roseosiphophage isolated from the oligotrophic South China Sea.</title>
        <authorList>
            <person name="Yang Y."/>
            <person name="Cai L."/>
            <person name="Zhang R."/>
        </authorList>
    </citation>
    <scope>NUCLEOTIDE SEQUENCE [LARGE SCALE GENOMIC DNA]</scope>
</reference>
<dbReference type="EMBL" id="KY606587">
    <property type="protein sequence ID" value="ARB06071.1"/>
    <property type="molecule type" value="Genomic_DNA"/>
</dbReference>
<dbReference type="Proteomes" id="UP000224401">
    <property type="component" value="Segment"/>
</dbReference>
<evidence type="ECO:0000313" key="2">
    <source>
        <dbReference type="EMBL" id="ARB06071.1"/>
    </source>
</evidence>
<name>A0A1V0DY49_9CAUD</name>
<protein>
    <submittedName>
        <fullName evidence="2">Uncharacterized protein</fullName>
    </submittedName>
</protein>
<keyword evidence="1" id="KW-0812">Transmembrane</keyword>
<gene>
    <name evidence="2" type="ORF">vBDshSR5C_17</name>
</gene>